<accession>T0L4S4</accession>
<dbReference type="AlphaFoldDB" id="T0L4S4"/>
<dbReference type="EMBL" id="AMYD01000030">
    <property type="protein sequence ID" value="EQB59489.1"/>
    <property type="molecule type" value="Genomic_DNA"/>
</dbReference>
<proteinExistence type="predicted"/>
<evidence type="ECO:0000313" key="2">
    <source>
        <dbReference type="Proteomes" id="UP000015530"/>
    </source>
</evidence>
<dbReference type="Proteomes" id="UP000015530">
    <property type="component" value="Unassembled WGS sequence"/>
</dbReference>
<sequence>MKQLQIFYVKSKSKLLYYSTEE</sequence>
<protein>
    <submittedName>
        <fullName evidence="1">Uncharacterized protein</fullName>
    </submittedName>
</protein>
<gene>
    <name evidence="1" type="ORF">CGLO_00108</name>
</gene>
<evidence type="ECO:0000313" key="1">
    <source>
        <dbReference type="EMBL" id="EQB59489.1"/>
    </source>
</evidence>
<comment type="caution">
    <text evidence="1">The sequence shown here is derived from an EMBL/GenBank/DDBJ whole genome shotgun (WGS) entry which is preliminary data.</text>
</comment>
<name>T0L4S4_COLGC</name>
<organism evidence="1 2">
    <name type="scientific">Colletotrichum gloeosporioides (strain Cg-14)</name>
    <name type="common">Anthracnose fungus</name>
    <name type="synonym">Glomerella cingulata</name>
    <dbReference type="NCBI Taxonomy" id="1237896"/>
    <lineage>
        <taxon>Eukaryota</taxon>
        <taxon>Fungi</taxon>
        <taxon>Dikarya</taxon>
        <taxon>Ascomycota</taxon>
        <taxon>Pezizomycotina</taxon>
        <taxon>Sordariomycetes</taxon>
        <taxon>Hypocreomycetidae</taxon>
        <taxon>Glomerellales</taxon>
        <taxon>Glomerellaceae</taxon>
        <taxon>Colletotrichum</taxon>
        <taxon>Colletotrichum gloeosporioides species complex</taxon>
    </lineage>
</organism>
<reference evidence="2" key="1">
    <citation type="journal article" date="2013" name="Mol. Plant Microbe Interact.">
        <title>Global aspects of pacC regulation of pathogenicity genes in Colletotrichum gloeosporioides as revealed by transcriptome analysis.</title>
        <authorList>
            <person name="Alkan N."/>
            <person name="Meng X."/>
            <person name="Friedlander G."/>
            <person name="Reuveni E."/>
            <person name="Sukno S."/>
            <person name="Sherman A."/>
            <person name="Thon M."/>
            <person name="Fluhr R."/>
            <person name="Prusky D."/>
        </authorList>
    </citation>
    <scope>NUCLEOTIDE SEQUENCE [LARGE SCALE GENOMIC DNA]</scope>
    <source>
        <strain evidence="2">Cg-14</strain>
    </source>
</reference>
<dbReference type="HOGENOM" id="CLU_3425071_0_0_1"/>